<dbReference type="EMBL" id="AMZQ01000020">
    <property type="protein sequence ID" value="EKU10150.1"/>
    <property type="molecule type" value="Genomic_DNA"/>
</dbReference>
<protein>
    <submittedName>
        <fullName evidence="1">Uncharacterized protein</fullName>
    </submittedName>
</protein>
<gene>
    <name evidence="1" type="ORF">CSUNSWCD_1389</name>
</gene>
<evidence type="ECO:0000313" key="2">
    <source>
        <dbReference type="Proteomes" id="UP000011939"/>
    </source>
</evidence>
<organism evidence="1 2">
    <name type="scientific">Campylobacter showae CSUNSWCD</name>
    <dbReference type="NCBI Taxonomy" id="1244083"/>
    <lineage>
        <taxon>Bacteria</taxon>
        <taxon>Pseudomonadati</taxon>
        <taxon>Campylobacterota</taxon>
        <taxon>Epsilonproteobacteria</taxon>
        <taxon>Campylobacterales</taxon>
        <taxon>Campylobacteraceae</taxon>
        <taxon>Campylobacter</taxon>
    </lineage>
</organism>
<name>M5IH92_9BACT</name>
<accession>M5IH92</accession>
<dbReference type="STRING" id="1244083.CSUNSWCD_1389"/>
<sequence length="41" mass="4791">MEEIIHKIYETSVKFDKKRVQARCETDFEKRGSNFGAGKTL</sequence>
<dbReference type="AlphaFoldDB" id="M5IH92"/>
<comment type="caution">
    <text evidence="1">The sequence shown here is derived from an EMBL/GenBank/DDBJ whole genome shotgun (WGS) entry which is preliminary data.</text>
</comment>
<reference evidence="1 2" key="1">
    <citation type="journal article" date="2013" name="Genome Announc.">
        <title>Genome Sequence of Campylobacter showae UNSWCD, Isolated from a Patient with Crohn's Disease.</title>
        <authorList>
            <person name="Tay A.P."/>
            <person name="Kaakoush N.O."/>
            <person name="Deshpande N.P."/>
            <person name="Chen Z."/>
            <person name="Mitchell H."/>
            <person name="Wilkins M.R."/>
        </authorList>
    </citation>
    <scope>NUCLEOTIDE SEQUENCE [LARGE SCALE GENOMIC DNA]</scope>
    <source>
        <strain evidence="1 2">CSUNSWCD</strain>
    </source>
</reference>
<dbReference type="Proteomes" id="UP000011939">
    <property type="component" value="Unassembled WGS sequence"/>
</dbReference>
<dbReference type="PATRIC" id="fig|1244083.3.peg.2369"/>
<proteinExistence type="predicted"/>
<evidence type="ECO:0000313" key="1">
    <source>
        <dbReference type="EMBL" id="EKU10150.1"/>
    </source>
</evidence>